<proteinExistence type="inferred from homology"/>
<feature type="transmembrane region" description="Helical" evidence="10">
    <location>
        <begin position="263"/>
        <end position="283"/>
    </location>
</feature>
<evidence type="ECO:0000256" key="8">
    <source>
        <dbReference type="ARBA" id="ARBA00023136"/>
    </source>
</evidence>
<comment type="subcellular location">
    <subcellularLocation>
        <location evidence="1">Membrane</location>
        <topology evidence="1">Multi-pass membrane protein</topology>
    </subcellularLocation>
</comment>
<feature type="transmembrane region" description="Helical" evidence="10">
    <location>
        <begin position="295"/>
        <end position="313"/>
    </location>
</feature>
<dbReference type="GO" id="GO:0034626">
    <property type="term" value="P:fatty acid elongation, polyunsaturated fatty acid"/>
    <property type="evidence" value="ECO:0007669"/>
    <property type="project" value="TreeGrafter"/>
</dbReference>
<evidence type="ECO:0000256" key="5">
    <source>
        <dbReference type="ARBA" id="ARBA00022832"/>
    </source>
</evidence>
<keyword evidence="8 10" id="KW-0472">Membrane</keyword>
<dbReference type="PANTHER" id="PTHR11157:SF12">
    <property type="entry name" value="ELONGATION OF VERY LONG CHAIN FATTY ACIDS PROTEIN 4"/>
    <property type="match status" value="1"/>
</dbReference>
<evidence type="ECO:0000313" key="12">
    <source>
        <dbReference type="EMBL" id="KNC25706.1"/>
    </source>
</evidence>
<keyword evidence="2 10" id="KW-0444">Lipid biosynthesis</keyword>
<dbReference type="GO" id="GO:0042761">
    <property type="term" value="P:very long-chain fatty acid biosynthetic process"/>
    <property type="evidence" value="ECO:0007669"/>
    <property type="project" value="TreeGrafter"/>
</dbReference>
<dbReference type="STRING" id="7375.A0A0L0C0D0"/>
<feature type="transmembrane region" description="Helical" evidence="10">
    <location>
        <begin position="377"/>
        <end position="400"/>
    </location>
</feature>
<organism evidence="12 13">
    <name type="scientific">Lucilia cuprina</name>
    <name type="common">Green bottle fly</name>
    <name type="synonym">Australian sheep blowfly</name>
    <dbReference type="NCBI Taxonomy" id="7375"/>
    <lineage>
        <taxon>Eukaryota</taxon>
        <taxon>Metazoa</taxon>
        <taxon>Ecdysozoa</taxon>
        <taxon>Arthropoda</taxon>
        <taxon>Hexapoda</taxon>
        <taxon>Insecta</taxon>
        <taxon>Pterygota</taxon>
        <taxon>Neoptera</taxon>
        <taxon>Endopterygota</taxon>
        <taxon>Diptera</taxon>
        <taxon>Brachycera</taxon>
        <taxon>Muscomorpha</taxon>
        <taxon>Oestroidea</taxon>
        <taxon>Calliphoridae</taxon>
        <taxon>Luciliinae</taxon>
        <taxon>Lucilia</taxon>
    </lineage>
</organism>
<evidence type="ECO:0000256" key="11">
    <source>
        <dbReference type="SAM" id="MobiDB-lite"/>
    </source>
</evidence>
<feature type="transmembrane region" description="Helical" evidence="10">
    <location>
        <begin position="213"/>
        <end position="230"/>
    </location>
</feature>
<name>A0A0L0C0D0_LUCCU</name>
<evidence type="ECO:0000313" key="13">
    <source>
        <dbReference type="Proteomes" id="UP000037069"/>
    </source>
</evidence>
<evidence type="ECO:0000256" key="10">
    <source>
        <dbReference type="RuleBase" id="RU361115"/>
    </source>
</evidence>
<dbReference type="PANTHER" id="PTHR11157">
    <property type="entry name" value="FATTY ACID ACYL TRANSFERASE-RELATED"/>
    <property type="match status" value="1"/>
</dbReference>
<gene>
    <name evidence="12" type="ORF">FF38_12892</name>
</gene>
<accession>A0A0L0C0D0</accession>
<dbReference type="AlphaFoldDB" id="A0A0L0C0D0"/>
<dbReference type="GO" id="GO:0030148">
    <property type="term" value="P:sphingolipid biosynthetic process"/>
    <property type="evidence" value="ECO:0007669"/>
    <property type="project" value="TreeGrafter"/>
</dbReference>
<keyword evidence="13" id="KW-1185">Reference proteome</keyword>
<dbReference type="GO" id="GO:0034625">
    <property type="term" value="P:fatty acid elongation, monounsaturated fatty acid"/>
    <property type="evidence" value="ECO:0007669"/>
    <property type="project" value="TreeGrafter"/>
</dbReference>
<sequence length="420" mass="48740">MSAGESNKKKRPKVAAKQQEKNKILKKERSAWYLGTVGTMCTTSTKALESLLYIPPVETYLRNDAALTAEHLFNLSELAKSGYSTRHQCILDTLEGYTQSSDVPDRVPDTEYRVQRTYCLAISGAMCTTSTKALESLLYIPPIETYLRYDAALTAERLFTLGELAKSGYSTRHQCILLLEEALWDPLAHIFSSAFVVSNGFAFVSYKPLKLQFVLIVYNLTMAFINFHIFKELVINAWHLNYNYWCQPCRVIYTKHEIKLASAVWWFFFSKLLEFSDTLFFILRHKWDQLTPLHIYHHSTMFPLWWIAIKWVPTAFFPALINSLIHVVMYTYYGLSACGPVIQKYLWWKKYLTAIQLLQFSTGLLWAIQAIATQCDFPLWINCATIIYMITFLILFGRFYRRKYSGLAMTKEKCIKSINK</sequence>
<comment type="similarity">
    <text evidence="10">Belongs to the ELO family.</text>
</comment>
<evidence type="ECO:0000256" key="4">
    <source>
        <dbReference type="ARBA" id="ARBA00022692"/>
    </source>
</evidence>
<dbReference type="Pfam" id="PF01151">
    <property type="entry name" value="ELO"/>
    <property type="match status" value="1"/>
</dbReference>
<evidence type="ECO:0000256" key="7">
    <source>
        <dbReference type="ARBA" id="ARBA00023098"/>
    </source>
</evidence>
<evidence type="ECO:0000256" key="9">
    <source>
        <dbReference type="ARBA" id="ARBA00023160"/>
    </source>
</evidence>
<evidence type="ECO:0000256" key="3">
    <source>
        <dbReference type="ARBA" id="ARBA00022679"/>
    </source>
</evidence>
<protein>
    <recommendedName>
        <fullName evidence="10">Elongation of very long chain fatty acids protein</fullName>
        <ecNumber evidence="10">2.3.1.199</ecNumber>
    </recommendedName>
    <alternativeName>
        <fullName evidence="10">Very-long-chain 3-oxoacyl-CoA synthase</fullName>
    </alternativeName>
</protein>
<keyword evidence="7 10" id="KW-0443">Lipid metabolism</keyword>
<dbReference type="OrthoDB" id="434092at2759"/>
<keyword evidence="9 10" id="KW-0275">Fatty acid biosynthesis</keyword>
<evidence type="ECO:0000256" key="1">
    <source>
        <dbReference type="ARBA" id="ARBA00004141"/>
    </source>
</evidence>
<dbReference type="GO" id="GO:0009922">
    <property type="term" value="F:fatty acid elongase activity"/>
    <property type="evidence" value="ECO:0007669"/>
    <property type="project" value="UniProtKB-EC"/>
</dbReference>
<keyword evidence="3 10" id="KW-0808">Transferase</keyword>
<keyword evidence="6 10" id="KW-1133">Transmembrane helix</keyword>
<comment type="catalytic activity">
    <reaction evidence="10">
        <text>a very-long-chain acyl-CoA + malonyl-CoA + H(+) = a very-long-chain 3-oxoacyl-CoA + CO2 + CoA</text>
        <dbReference type="Rhea" id="RHEA:32727"/>
        <dbReference type="ChEBI" id="CHEBI:15378"/>
        <dbReference type="ChEBI" id="CHEBI:16526"/>
        <dbReference type="ChEBI" id="CHEBI:57287"/>
        <dbReference type="ChEBI" id="CHEBI:57384"/>
        <dbReference type="ChEBI" id="CHEBI:90725"/>
        <dbReference type="ChEBI" id="CHEBI:90736"/>
        <dbReference type="EC" id="2.3.1.199"/>
    </reaction>
</comment>
<dbReference type="GO" id="GO:0019367">
    <property type="term" value="P:fatty acid elongation, saturated fatty acid"/>
    <property type="evidence" value="ECO:0007669"/>
    <property type="project" value="TreeGrafter"/>
</dbReference>
<comment type="caution">
    <text evidence="12">The sequence shown here is derived from an EMBL/GenBank/DDBJ whole genome shotgun (WGS) entry which is preliminary data.</text>
</comment>
<dbReference type="Proteomes" id="UP000037069">
    <property type="component" value="Unassembled WGS sequence"/>
</dbReference>
<feature type="transmembrane region" description="Helical" evidence="10">
    <location>
        <begin position="351"/>
        <end position="371"/>
    </location>
</feature>
<reference evidence="12 13" key="1">
    <citation type="journal article" date="2015" name="Nat. Commun.">
        <title>Lucilia cuprina genome unlocks parasitic fly biology to underpin future interventions.</title>
        <authorList>
            <person name="Anstead C.A."/>
            <person name="Korhonen P.K."/>
            <person name="Young N.D."/>
            <person name="Hall R.S."/>
            <person name="Jex A.R."/>
            <person name="Murali S.C."/>
            <person name="Hughes D.S."/>
            <person name="Lee S.F."/>
            <person name="Perry T."/>
            <person name="Stroehlein A.J."/>
            <person name="Ansell B.R."/>
            <person name="Breugelmans B."/>
            <person name="Hofmann A."/>
            <person name="Qu J."/>
            <person name="Dugan S."/>
            <person name="Lee S.L."/>
            <person name="Chao H."/>
            <person name="Dinh H."/>
            <person name="Han Y."/>
            <person name="Doddapaneni H.V."/>
            <person name="Worley K.C."/>
            <person name="Muzny D.M."/>
            <person name="Ioannidis P."/>
            <person name="Waterhouse R.M."/>
            <person name="Zdobnov E.M."/>
            <person name="James P.J."/>
            <person name="Bagnall N.H."/>
            <person name="Kotze A.C."/>
            <person name="Gibbs R.A."/>
            <person name="Richards S."/>
            <person name="Batterham P."/>
            <person name="Gasser R.B."/>
        </authorList>
    </citation>
    <scope>NUCLEOTIDE SEQUENCE [LARGE SCALE GENOMIC DNA]</scope>
    <source>
        <strain evidence="12 13">LS</strain>
        <tissue evidence="12">Full body</tissue>
    </source>
</reference>
<keyword evidence="5 10" id="KW-0276">Fatty acid metabolism</keyword>
<dbReference type="EMBL" id="JRES01001077">
    <property type="protein sequence ID" value="KNC25706.1"/>
    <property type="molecule type" value="Genomic_DNA"/>
</dbReference>
<dbReference type="InterPro" id="IPR002076">
    <property type="entry name" value="ELO_fam"/>
</dbReference>
<dbReference type="GO" id="GO:0005789">
    <property type="term" value="C:endoplasmic reticulum membrane"/>
    <property type="evidence" value="ECO:0007669"/>
    <property type="project" value="TreeGrafter"/>
</dbReference>
<feature type="region of interest" description="Disordered" evidence="11">
    <location>
        <begin position="1"/>
        <end position="22"/>
    </location>
</feature>
<evidence type="ECO:0000256" key="6">
    <source>
        <dbReference type="ARBA" id="ARBA00022989"/>
    </source>
</evidence>
<dbReference type="EC" id="2.3.1.199" evidence="10"/>
<evidence type="ECO:0000256" key="2">
    <source>
        <dbReference type="ARBA" id="ARBA00022516"/>
    </source>
</evidence>
<keyword evidence="4 10" id="KW-0812">Transmembrane</keyword>